<dbReference type="InterPro" id="IPR045735">
    <property type="entry name" value="Spore_III_AA_AAA+_ATPase"/>
</dbReference>
<dbReference type="SUPFAM" id="SSF52540">
    <property type="entry name" value="P-loop containing nucleoside triphosphate hydrolases"/>
    <property type="match status" value="1"/>
</dbReference>
<keyword evidence="1" id="KW-0547">Nucleotide-binding</keyword>
<dbReference type="Gene3D" id="3.30.1370.50">
    <property type="entry name" value="R3H-like domain"/>
    <property type="match status" value="1"/>
</dbReference>
<dbReference type="SUPFAM" id="SSF82708">
    <property type="entry name" value="R3H domain"/>
    <property type="match status" value="1"/>
</dbReference>
<proteinExistence type="predicted"/>
<dbReference type="EMBL" id="LGCK01000001">
    <property type="protein sequence ID" value="KPL75169.1"/>
    <property type="molecule type" value="Genomic_DNA"/>
</dbReference>
<dbReference type="PATRIC" id="fig|229920.5.peg.3222"/>
<evidence type="ECO:0000256" key="3">
    <source>
        <dbReference type="SAM" id="MobiDB-lite"/>
    </source>
</evidence>
<dbReference type="SMART" id="SM00393">
    <property type="entry name" value="R3H"/>
    <property type="match status" value="1"/>
</dbReference>
<gene>
    <name evidence="5" type="ORF">ADM99_00455</name>
</gene>
<dbReference type="Pfam" id="PF19568">
    <property type="entry name" value="Spore_III_AA"/>
    <property type="match status" value="1"/>
</dbReference>
<comment type="caution">
    <text evidence="5">The sequence shown here is derived from an EMBL/GenBank/DDBJ whole genome shotgun (WGS) entry which is preliminary data.</text>
</comment>
<dbReference type="Pfam" id="PF25516">
    <property type="entry name" value="PTPase"/>
    <property type="match status" value="1"/>
</dbReference>
<dbReference type="GO" id="GO:0005524">
    <property type="term" value="F:ATP binding"/>
    <property type="evidence" value="ECO:0007669"/>
    <property type="project" value="UniProtKB-KW"/>
</dbReference>
<dbReference type="STRING" id="229920.ADM99_00455"/>
<evidence type="ECO:0000256" key="2">
    <source>
        <dbReference type="ARBA" id="ARBA00022840"/>
    </source>
</evidence>
<organism evidence="5 6">
    <name type="scientific">Leptolinea tardivitalis</name>
    <dbReference type="NCBI Taxonomy" id="229920"/>
    <lineage>
        <taxon>Bacteria</taxon>
        <taxon>Bacillati</taxon>
        <taxon>Chloroflexota</taxon>
        <taxon>Anaerolineae</taxon>
        <taxon>Anaerolineales</taxon>
        <taxon>Anaerolineaceae</taxon>
        <taxon>Leptolinea</taxon>
    </lineage>
</organism>
<feature type="region of interest" description="Disordered" evidence="3">
    <location>
        <begin position="328"/>
        <end position="366"/>
    </location>
</feature>
<dbReference type="CDD" id="cd00009">
    <property type="entry name" value="AAA"/>
    <property type="match status" value="1"/>
</dbReference>
<dbReference type="PANTHER" id="PTHR20953">
    <property type="entry name" value="KINASE-RELATED"/>
    <property type="match status" value="1"/>
</dbReference>
<protein>
    <submittedName>
        <fullName evidence="5">ATPase AAA</fullName>
    </submittedName>
</protein>
<evidence type="ECO:0000313" key="6">
    <source>
        <dbReference type="Proteomes" id="UP000050430"/>
    </source>
</evidence>
<dbReference type="InterPro" id="IPR027417">
    <property type="entry name" value="P-loop_NTPase"/>
</dbReference>
<feature type="domain" description="R3H" evidence="4">
    <location>
        <begin position="482"/>
        <end position="546"/>
    </location>
</feature>
<reference evidence="5 6" key="1">
    <citation type="submission" date="2015-07" db="EMBL/GenBank/DDBJ databases">
        <title>Genome sequence of Leptolinea tardivitalis DSM 16556.</title>
        <authorList>
            <person name="Hemp J."/>
            <person name="Ward L.M."/>
            <person name="Pace L.A."/>
            <person name="Fischer W.W."/>
        </authorList>
    </citation>
    <scope>NUCLEOTIDE SEQUENCE [LARGE SCALE GENOMIC DNA]</scope>
    <source>
        <strain evidence="5 6">YMTK-2</strain>
    </source>
</reference>
<dbReference type="InterPro" id="IPR001374">
    <property type="entry name" value="R3H_dom"/>
</dbReference>
<dbReference type="InterPro" id="IPR058670">
    <property type="entry name" value="PTPase_dom"/>
</dbReference>
<dbReference type="SMART" id="SM00382">
    <property type="entry name" value="AAA"/>
    <property type="match status" value="1"/>
</dbReference>
<dbReference type="InterPro" id="IPR036867">
    <property type="entry name" value="R3H_dom_sf"/>
</dbReference>
<keyword evidence="2" id="KW-0067">ATP-binding</keyword>
<dbReference type="Pfam" id="PF01424">
    <property type="entry name" value="R3H"/>
    <property type="match status" value="1"/>
</dbReference>
<dbReference type="InterPro" id="IPR003593">
    <property type="entry name" value="AAA+_ATPase"/>
</dbReference>
<dbReference type="RefSeq" id="WP_062420665.1">
    <property type="nucleotide sequence ID" value="NZ_BBYA01000003.1"/>
</dbReference>
<accession>A0A0P6XI48</accession>
<dbReference type="PROSITE" id="PS51061">
    <property type="entry name" value="R3H"/>
    <property type="match status" value="1"/>
</dbReference>
<keyword evidence="6" id="KW-1185">Reference proteome</keyword>
<evidence type="ECO:0000313" key="5">
    <source>
        <dbReference type="EMBL" id="KPL75169.1"/>
    </source>
</evidence>
<name>A0A0P6XI48_9CHLR</name>
<sequence>MTQRRITDDLQKLLEVLPPAVAEAVTRANNIDNLIEIILDLGRVPKARFVNGELELSDREISHQDISYVVERIGEFDADNRAGLERTLHRISAFRNRRGHIVGLTCRVGRAVYGTIDIIKDLVESGKSILILGRPGIGKTTMLREAARILAEEKRVIIVDTSNEIGGDGDVPHPAVGKARRMQVPTPSLQHEVMIEAVENHNPEVIVIDEIGRELEAMAARTIAERGVQLIGTAHGRSLENLLLNPTLSDLIGGIESVTLSDEEARRRGTQKTVLERRAPPTFDVLIEMIERDKVAVHPDVSSAVDSLVRGSTPMPEIRSMGEDDQILIEKPAPPPPARQNPNQGFRRGMAEPPTQPGTSMRRGGRYQNVVDSSSFEMGADEPAEVISPYDGKPVRLYPYGVARNRLIQAARRLGVPVLVVKNLEESEALITLRAYYRNRQQTVLDAEERGLPIYVLRANTINQIEQSLADMFNLSMDGPTPNEWQDYSNATRAAIEAVMNGSRFVDLPPASAPIRRLQHEMARQAQLVSHSYGKDPNRYVRIFRE</sequence>
<evidence type="ECO:0000256" key="1">
    <source>
        <dbReference type="ARBA" id="ARBA00022741"/>
    </source>
</evidence>
<dbReference type="GO" id="GO:0003676">
    <property type="term" value="F:nucleic acid binding"/>
    <property type="evidence" value="ECO:0007669"/>
    <property type="project" value="UniProtKB-UniRule"/>
</dbReference>
<dbReference type="Proteomes" id="UP000050430">
    <property type="component" value="Unassembled WGS sequence"/>
</dbReference>
<dbReference type="PANTHER" id="PTHR20953:SF3">
    <property type="entry name" value="P-LOOP CONTAINING NUCLEOSIDE TRIPHOSPHATE HYDROLASES SUPERFAMILY PROTEIN"/>
    <property type="match status" value="1"/>
</dbReference>
<evidence type="ECO:0000259" key="4">
    <source>
        <dbReference type="PROSITE" id="PS51061"/>
    </source>
</evidence>
<dbReference type="Gene3D" id="3.40.50.300">
    <property type="entry name" value="P-loop containing nucleotide triphosphate hydrolases"/>
    <property type="match status" value="1"/>
</dbReference>
<dbReference type="OrthoDB" id="9768243at2"/>
<dbReference type="AlphaFoldDB" id="A0A0P6XI48"/>